<protein>
    <recommendedName>
        <fullName evidence="4">F-box domain-containing protein</fullName>
    </recommendedName>
</protein>
<comment type="caution">
    <text evidence="2">The sequence shown here is derived from an EMBL/GenBank/DDBJ whole genome shotgun (WGS) entry which is preliminary data.</text>
</comment>
<keyword evidence="1" id="KW-0175">Coiled coil</keyword>
<organism evidence="2 3">
    <name type="scientific">Tetrapyrgos nigripes</name>
    <dbReference type="NCBI Taxonomy" id="182062"/>
    <lineage>
        <taxon>Eukaryota</taxon>
        <taxon>Fungi</taxon>
        <taxon>Dikarya</taxon>
        <taxon>Basidiomycota</taxon>
        <taxon>Agaricomycotina</taxon>
        <taxon>Agaricomycetes</taxon>
        <taxon>Agaricomycetidae</taxon>
        <taxon>Agaricales</taxon>
        <taxon>Marasmiineae</taxon>
        <taxon>Marasmiaceae</taxon>
        <taxon>Tetrapyrgos</taxon>
    </lineage>
</organism>
<evidence type="ECO:0000313" key="3">
    <source>
        <dbReference type="Proteomes" id="UP000559256"/>
    </source>
</evidence>
<dbReference type="Proteomes" id="UP000559256">
    <property type="component" value="Unassembled WGS sequence"/>
</dbReference>
<dbReference type="AlphaFoldDB" id="A0A8H5G856"/>
<evidence type="ECO:0008006" key="4">
    <source>
        <dbReference type="Google" id="ProtNLM"/>
    </source>
</evidence>
<proteinExistence type="predicted"/>
<keyword evidence="3" id="KW-1185">Reference proteome</keyword>
<sequence>MSEHSSLSYDDILQRHRAGTFISSSHLPQLLVTHEKSAKEYQEMLTEIEHREKELEVLRAQAAHLRKFMNLITALSAPIRKLPSEALSLIMQRSIGSLRPFMLHHLPETPNFLKVCSYWRDVALSSPEIWSEVRLHIESTYAGRPIIFGPLQLHLQRSKACSLSVDVMIDSSEFPPKDAEAASQMFDIVVSHAARWKRLIVGHLGLTPSSTSTASFPLLESFECKSYDIPDSTFSTILTQSPGLRTLATPIFPVDLHMAPAFNTITTLRLLIGPQDPKHLTIFELLEKCPNVVSLSYDLSFLRGNTPWRSLIIPQISNSVDHLYITFSYPGVTARELLPRLLASFTFPNLKSLHIACSSLTWDFPWPQKEFSAFLKRSGCDITRLDLQKLSASKDHVISILESLPSVVDLTIHETYEKLLRLPPIITPTLLQRLNATAYHLSRPDNPNNVSKSTSELLSSVSAPPILPLCPKLTRISFIYPSNNQIIDPFDEDAFADMITSRTCPTAPAYLKGTATWRDMGEVQCLRFVYISEKLWGEPSRISSEIRERLEKTLRSVGGRFWTT</sequence>
<gene>
    <name evidence="2" type="ORF">D9758_011337</name>
</gene>
<name>A0A8H5G856_9AGAR</name>
<dbReference type="EMBL" id="JAACJM010000044">
    <property type="protein sequence ID" value="KAF5360134.1"/>
    <property type="molecule type" value="Genomic_DNA"/>
</dbReference>
<evidence type="ECO:0000313" key="2">
    <source>
        <dbReference type="EMBL" id="KAF5360134.1"/>
    </source>
</evidence>
<dbReference type="OrthoDB" id="3365698at2759"/>
<accession>A0A8H5G856</accession>
<feature type="coiled-coil region" evidence="1">
    <location>
        <begin position="31"/>
        <end position="61"/>
    </location>
</feature>
<reference evidence="2 3" key="1">
    <citation type="journal article" date="2020" name="ISME J.">
        <title>Uncovering the hidden diversity of litter-decomposition mechanisms in mushroom-forming fungi.</title>
        <authorList>
            <person name="Floudas D."/>
            <person name="Bentzer J."/>
            <person name="Ahren D."/>
            <person name="Johansson T."/>
            <person name="Persson P."/>
            <person name="Tunlid A."/>
        </authorList>
    </citation>
    <scope>NUCLEOTIDE SEQUENCE [LARGE SCALE GENOMIC DNA]</scope>
    <source>
        <strain evidence="2 3">CBS 291.85</strain>
    </source>
</reference>
<evidence type="ECO:0000256" key="1">
    <source>
        <dbReference type="SAM" id="Coils"/>
    </source>
</evidence>